<dbReference type="EMBL" id="PGOL01001346">
    <property type="protein sequence ID" value="PKI58715.1"/>
    <property type="molecule type" value="Genomic_DNA"/>
</dbReference>
<organism evidence="1 2">
    <name type="scientific">Punica granatum</name>
    <name type="common">Pomegranate</name>
    <dbReference type="NCBI Taxonomy" id="22663"/>
    <lineage>
        <taxon>Eukaryota</taxon>
        <taxon>Viridiplantae</taxon>
        <taxon>Streptophyta</taxon>
        <taxon>Embryophyta</taxon>
        <taxon>Tracheophyta</taxon>
        <taxon>Spermatophyta</taxon>
        <taxon>Magnoliopsida</taxon>
        <taxon>eudicotyledons</taxon>
        <taxon>Gunneridae</taxon>
        <taxon>Pentapetalae</taxon>
        <taxon>rosids</taxon>
        <taxon>malvids</taxon>
        <taxon>Myrtales</taxon>
        <taxon>Lythraceae</taxon>
        <taxon>Punica</taxon>
    </lineage>
</organism>
<name>A0A2I0JR05_PUNGR</name>
<keyword evidence="2" id="KW-1185">Reference proteome</keyword>
<comment type="caution">
    <text evidence="1">The sequence shown here is derived from an EMBL/GenBank/DDBJ whole genome shotgun (WGS) entry which is preliminary data.</text>
</comment>
<proteinExistence type="predicted"/>
<evidence type="ECO:0000313" key="1">
    <source>
        <dbReference type="EMBL" id="PKI58715.1"/>
    </source>
</evidence>
<evidence type="ECO:0000313" key="2">
    <source>
        <dbReference type="Proteomes" id="UP000233551"/>
    </source>
</evidence>
<dbReference type="AlphaFoldDB" id="A0A2I0JR05"/>
<sequence>MAPIDRRPGVESARWPVREWEATRITVCPRVPPIGEYIGTGTPAIATALKSSLAPSYVRPERISASQGLSGQNPVILLVTGFDNTNSDSALLMSNRPLHEPNQA</sequence>
<accession>A0A2I0JR05</accession>
<gene>
    <name evidence="1" type="ORF">CRG98_020871</name>
</gene>
<protein>
    <submittedName>
        <fullName evidence="1">Uncharacterized protein</fullName>
    </submittedName>
</protein>
<dbReference type="Proteomes" id="UP000233551">
    <property type="component" value="Unassembled WGS sequence"/>
</dbReference>
<reference evidence="1 2" key="1">
    <citation type="submission" date="2017-11" db="EMBL/GenBank/DDBJ databases">
        <title>De-novo sequencing of pomegranate (Punica granatum L.) genome.</title>
        <authorList>
            <person name="Akparov Z."/>
            <person name="Amiraslanov A."/>
            <person name="Hajiyeva S."/>
            <person name="Abbasov M."/>
            <person name="Kaur K."/>
            <person name="Hamwieh A."/>
            <person name="Solovyev V."/>
            <person name="Salamov A."/>
            <person name="Braich B."/>
            <person name="Kosarev P."/>
            <person name="Mahmoud A."/>
            <person name="Hajiyev E."/>
            <person name="Babayeva S."/>
            <person name="Izzatullayeva V."/>
            <person name="Mammadov A."/>
            <person name="Mammadov A."/>
            <person name="Sharifova S."/>
            <person name="Ojaghi J."/>
            <person name="Eynullazada K."/>
            <person name="Bayramov B."/>
            <person name="Abdulazimova A."/>
            <person name="Shahmuradov I."/>
        </authorList>
    </citation>
    <scope>NUCLEOTIDE SEQUENCE [LARGE SCALE GENOMIC DNA]</scope>
    <source>
        <strain evidence="2">cv. AG2017</strain>
        <tissue evidence="1">Leaf</tissue>
    </source>
</reference>